<dbReference type="GO" id="GO:0016491">
    <property type="term" value="F:oxidoreductase activity"/>
    <property type="evidence" value="ECO:0007669"/>
    <property type="project" value="UniProtKB-KW"/>
</dbReference>
<feature type="domain" description="Alcohol dehydrogenase-like N-terminal" evidence="2">
    <location>
        <begin position="27"/>
        <end position="134"/>
    </location>
</feature>
<accession>X0U1E6</accession>
<dbReference type="Pfam" id="PF08240">
    <property type="entry name" value="ADH_N"/>
    <property type="match status" value="1"/>
</dbReference>
<dbReference type="InterPro" id="IPR013154">
    <property type="entry name" value="ADH-like_N"/>
</dbReference>
<proteinExistence type="predicted"/>
<dbReference type="EMBL" id="BARS01011832">
    <property type="protein sequence ID" value="GAF94232.1"/>
    <property type="molecule type" value="Genomic_DNA"/>
</dbReference>
<feature type="non-terminal residue" evidence="3">
    <location>
        <position position="135"/>
    </location>
</feature>
<protein>
    <recommendedName>
        <fullName evidence="2">Alcohol dehydrogenase-like N-terminal domain-containing protein</fullName>
    </recommendedName>
</protein>
<dbReference type="Gene3D" id="3.90.180.10">
    <property type="entry name" value="Medium-chain alcohol dehydrogenases, catalytic domain"/>
    <property type="match status" value="1"/>
</dbReference>
<keyword evidence="1" id="KW-0560">Oxidoreductase</keyword>
<dbReference type="InterPro" id="IPR050129">
    <property type="entry name" value="Zn_alcohol_dh"/>
</dbReference>
<dbReference type="SUPFAM" id="SSF50129">
    <property type="entry name" value="GroES-like"/>
    <property type="match status" value="1"/>
</dbReference>
<evidence type="ECO:0000259" key="2">
    <source>
        <dbReference type="Pfam" id="PF08240"/>
    </source>
</evidence>
<organism evidence="3">
    <name type="scientific">marine sediment metagenome</name>
    <dbReference type="NCBI Taxonomy" id="412755"/>
    <lineage>
        <taxon>unclassified sequences</taxon>
        <taxon>metagenomes</taxon>
        <taxon>ecological metagenomes</taxon>
    </lineage>
</organism>
<evidence type="ECO:0000313" key="3">
    <source>
        <dbReference type="EMBL" id="GAF94232.1"/>
    </source>
</evidence>
<dbReference type="InterPro" id="IPR011032">
    <property type="entry name" value="GroES-like_sf"/>
</dbReference>
<gene>
    <name evidence="3" type="ORF">S01H1_21361</name>
</gene>
<dbReference type="AlphaFoldDB" id="X0U1E6"/>
<reference evidence="3" key="1">
    <citation type="journal article" date="2014" name="Front. Microbiol.">
        <title>High frequency of phylogenetically diverse reductive dehalogenase-homologous genes in deep subseafloor sedimentary metagenomes.</title>
        <authorList>
            <person name="Kawai M."/>
            <person name="Futagami T."/>
            <person name="Toyoda A."/>
            <person name="Takaki Y."/>
            <person name="Nishi S."/>
            <person name="Hori S."/>
            <person name="Arai W."/>
            <person name="Tsubouchi T."/>
            <person name="Morono Y."/>
            <person name="Uchiyama I."/>
            <person name="Ito T."/>
            <person name="Fujiyama A."/>
            <person name="Inagaki F."/>
            <person name="Takami H."/>
        </authorList>
    </citation>
    <scope>NUCLEOTIDE SEQUENCE</scope>
    <source>
        <strain evidence="3">Expedition CK06-06</strain>
    </source>
</reference>
<comment type="caution">
    <text evidence="3">The sequence shown here is derived from an EMBL/GenBank/DDBJ whole genome shotgun (WGS) entry which is preliminary data.</text>
</comment>
<dbReference type="PANTHER" id="PTHR43401:SF1">
    <property type="entry name" value="ENOYL REDUCTASE (ER) DOMAIN-CONTAINING PROTEIN"/>
    <property type="match status" value="1"/>
</dbReference>
<name>X0U1E6_9ZZZZ</name>
<evidence type="ECO:0000256" key="1">
    <source>
        <dbReference type="ARBA" id="ARBA00023002"/>
    </source>
</evidence>
<sequence length="135" mass="14893">MKALAAVMRSFNEPLALEEVEIPRLAPGQVLVEIEAAGVCGSDVHMWRGKDPRTPLPMIPGHEGVGRIADLNGPKRDLHGLPVALGDRIIWDRGVTCGHCYYCAVLKERLLCPHRWVYGIHRSLAQPPHLNGCYA</sequence>
<dbReference type="PANTHER" id="PTHR43401">
    <property type="entry name" value="L-THREONINE 3-DEHYDROGENASE"/>
    <property type="match status" value="1"/>
</dbReference>